<organism evidence="7 8">
    <name type="scientific">Termitidicoccus mucosus</name>
    <dbReference type="NCBI Taxonomy" id="1184151"/>
    <lineage>
        <taxon>Bacteria</taxon>
        <taxon>Pseudomonadati</taxon>
        <taxon>Verrucomicrobiota</taxon>
        <taxon>Opitutia</taxon>
        <taxon>Opitutales</taxon>
        <taxon>Opitutaceae</taxon>
        <taxon>Termitidicoccus</taxon>
    </lineage>
</organism>
<comment type="subcellular location">
    <subcellularLocation>
        <location evidence="1">Membrane</location>
        <topology evidence="1">Multi-pass membrane protein</topology>
    </subcellularLocation>
</comment>
<dbReference type="EMBL" id="LRRQ01000155">
    <property type="protein sequence ID" value="OAM87855.1"/>
    <property type="molecule type" value="Genomic_DNA"/>
</dbReference>
<dbReference type="RefSeq" id="WP_068772113.1">
    <property type="nucleotide sequence ID" value="NZ_CP109796.1"/>
</dbReference>
<feature type="transmembrane region" description="Helical" evidence="5">
    <location>
        <begin position="149"/>
        <end position="168"/>
    </location>
</feature>
<feature type="transmembrane region" description="Helical" evidence="5">
    <location>
        <begin position="71"/>
        <end position="92"/>
    </location>
</feature>
<dbReference type="GO" id="GO:0016020">
    <property type="term" value="C:membrane"/>
    <property type="evidence" value="ECO:0007669"/>
    <property type="project" value="UniProtKB-SubCell"/>
</dbReference>
<feature type="transmembrane region" description="Helical" evidence="5">
    <location>
        <begin position="40"/>
        <end position="59"/>
    </location>
</feature>
<dbReference type="STRING" id="1184151.AW736_20170"/>
<evidence type="ECO:0000256" key="1">
    <source>
        <dbReference type="ARBA" id="ARBA00004141"/>
    </source>
</evidence>
<feature type="transmembrane region" description="Helical" evidence="5">
    <location>
        <begin position="251"/>
        <end position="268"/>
    </location>
</feature>
<dbReference type="InterPro" id="IPR051533">
    <property type="entry name" value="WaaL-like"/>
</dbReference>
<evidence type="ECO:0000256" key="4">
    <source>
        <dbReference type="ARBA" id="ARBA00023136"/>
    </source>
</evidence>
<feature type="transmembrane region" description="Helical" evidence="5">
    <location>
        <begin position="118"/>
        <end position="137"/>
    </location>
</feature>
<feature type="transmembrane region" description="Helical" evidence="5">
    <location>
        <begin position="388"/>
        <end position="409"/>
    </location>
</feature>
<name>A0A178IFD6_9BACT</name>
<keyword evidence="3 5" id="KW-1133">Transmembrane helix</keyword>
<dbReference type="Proteomes" id="UP000078486">
    <property type="component" value="Unassembled WGS sequence"/>
</dbReference>
<keyword evidence="8" id="KW-1185">Reference proteome</keyword>
<dbReference type="AlphaFoldDB" id="A0A178IFD6"/>
<dbReference type="InterPro" id="IPR007016">
    <property type="entry name" value="O-antigen_ligase-rel_domated"/>
</dbReference>
<sequence length="474" mass="52596">MTQRTYPQNDHIPPSERQVIILAAVTVTGTAWVFGGRVDWAPPIFLSLSAMTAALSLISSLRERRRLEARVWLPVIVFTLLIGCSLANPSLIPVDRGFGGWIESKNWIPWLPATIDRISTLSAVMPWMSALLLGAALKQVSPGRQAIILLWKILLASGVMLTLAGYYFHFTNPGKIMGIAQAPSGFHFASFIYRNHWSAYTVLLVTLALGFTFGGVQRWIEGNGRLDRALPGAVLALIIAASVPLPGSRSGMVLMALLAVSGSAYFAWRICRFRPAPAQRRERNLALSALLLMGLGMCVAAGIGASSFATAKARTAEQWKRYQEGEHLDLRWPLIKDTFRMARARPVYGWGLGTFGQVIPTYQGDYLRNEKNEITTRIFHAHCDWLELWAEVGLVGGLVLIIPPACLLWRGLRHGHSRVRWILAGCILIGCYAWVEFPFHNPAVLLLWTTLVVTASQFARPDKEREGTSMTRLR</sequence>
<evidence type="ECO:0000259" key="6">
    <source>
        <dbReference type="Pfam" id="PF04932"/>
    </source>
</evidence>
<comment type="caution">
    <text evidence="7">The sequence shown here is derived from an EMBL/GenBank/DDBJ whole genome shotgun (WGS) entry which is preliminary data.</text>
</comment>
<feature type="transmembrane region" description="Helical" evidence="5">
    <location>
        <begin position="197"/>
        <end position="216"/>
    </location>
</feature>
<dbReference type="PANTHER" id="PTHR37422">
    <property type="entry name" value="TEICHURONIC ACID BIOSYNTHESIS PROTEIN TUAE"/>
    <property type="match status" value="1"/>
</dbReference>
<accession>A0A178IFD6</accession>
<evidence type="ECO:0000256" key="2">
    <source>
        <dbReference type="ARBA" id="ARBA00022692"/>
    </source>
</evidence>
<keyword evidence="2 5" id="KW-0812">Transmembrane</keyword>
<keyword evidence="4 5" id="KW-0472">Membrane</keyword>
<protein>
    <recommendedName>
        <fullName evidence="6">O-antigen ligase-related domain-containing protein</fullName>
    </recommendedName>
</protein>
<feature type="transmembrane region" description="Helical" evidence="5">
    <location>
        <begin position="421"/>
        <end position="437"/>
    </location>
</feature>
<feature type="transmembrane region" description="Helical" evidence="5">
    <location>
        <begin position="289"/>
        <end position="309"/>
    </location>
</feature>
<proteinExistence type="predicted"/>
<feature type="transmembrane region" description="Helical" evidence="5">
    <location>
        <begin position="228"/>
        <end position="245"/>
    </location>
</feature>
<reference evidence="7 8" key="1">
    <citation type="submission" date="2016-01" db="EMBL/GenBank/DDBJ databases">
        <title>High potential of lignocellulose degradation of a new Verrucomicrobia species.</title>
        <authorList>
            <person name="Wang Y."/>
            <person name="Shi Y."/>
            <person name="Qiu Z."/>
            <person name="Liu S."/>
            <person name="Yang H."/>
        </authorList>
    </citation>
    <scope>NUCLEOTIDE SEQUENCE [LARGE SCALE GENOMIC DNA]</scope>
    <source>
        <strain evidence="7 8">TSB47</strain>
    </source>
</reference>
<evidence type="ECO:0000256" key="5">
    <source>
        <dbReference type="SAM" id="Phobius"/>
    </source>
</evidence>
<feature type="transmembrane region" description="Helical" evidence="5">
    <location>
        <begin position="18"/>
        <end position="34"/>
    </location>
</feature>
<evidence type="ECO:0000256" key="3">
    <source>
        <dbReference type="ARBA" id="ARBA00022989"/>
    </source>
</evidence>
<evidence type="ECO:0000313" key="7">
    <source>
        <dbReference type="EMBL" id="OAM87855.1"/>
    </source>
</evidence>
<dbReference type="PANTHER" id="PTHR37422:SF13">
    <property type="entry name" value="LIPOPOLYSACCHARIDE BIOSYNTHESIS PROTEIN PA4999-RELATED"/>
    <property type="match status" value="1"/>
</dbReference>
<gene>
    <name evidence="7" type="ORF">AW736_20170</name>
</gene>
<dbReference type="Pfam" id="PF04932">
    <property type="entry name" value="Wzy_C"/>
    <property type="match status" value="1"/>
</dbReference>
<evidence type="ECO:0000313" key="8">
    <source>
        <dbReference type="Proteomes" id="UP000078486"/>
    </source>
</evidence>
<dbReference type="OrthoDB" id="194010at2"/>
<feature type="domain" description="O-antigen ligase-related" evidence="6">
    <location>
        <begin position="235"/>
        <end position="401"/>
    </location>
</feature>